<evidence type="ECO:0000259" key="7">
    <source>
        <dbReference type="Pfam" id="PF17390"/>
    </source>
</evidence>
<dbReference type="Proteomes" id="UP001473063">
    <property type="component" value="Unassembled WGS sequence"/>
</dbReference>
<evidence type="ECO:0000256" key="3">
    <source>
        <dbReference type="ARBA" id="ARBA00022801"/>
    </source>
</evidence>
<dbReference type="InterPro" id="IPR008928">
    <property type="entry name" value="6-hairpin_glycosidase_sf"/>
</dbReference>
<evidence type="ECO:0000256" key="1">
    <source>
        <dbReference type="ARBA" id="ARBA00001445"/>
    </source>
</evidence>
<dbReference type="InterPro" id="IPR013737">
    <property type="entry name" value="Bac_rhamnosid_N"/>
</dbReference>
<reference evidence="8 9" key="1">
    <citation type="submission" date="2024-03" db="EMBL/GenBank/DDBJ databases">
        <title>Human intestinal bacterial collection.</title>
        <authorList>
            <person name="Pauvert C."/>
            <person name="Hitch T.C.A."/>
            <person name="Clavel T."/>
        </authorList>
    </citation>
    <scope>NUCLEOTIDE SEQUENCE [LARGE SCALE GENOMIC DNA]</scope>
    <source>
        <strain evidence="8 9">CLA-JM-H16</strain>
    </source>
</reference>
<dbReference type="InterPro" id="IPR008902">
    <property type="entry name" value="Rhamnosid_concanavalin"/>
</dbReference>
<organism evidence="8 9">
    <name type="scientific">Blautia aquisgranensis</name>
    <dbReference type="NCBI Taxonomy" id="3133153"/>
    <lineage>
        <taxon>Bacteria</taxon>
        <taxon>Bacillati</taxon>
        <taxon>Bacillota</taxon>
        <taxon>Clostridia</taxon>
        <taxon>Lachnospirales</taxon>
        <taxon>Lachnospiraceae</taxon>
        <taxon>Blautia</taxon>
    </lineage>
</organism>
<keyword evidence="9" id="KW-1185">Reference proteome</keyword>
<feature type="domain" description="Bacterial alpha-L-rhamnosidase N-terminal" evidence="5">
    <location>
        <begin position="168"/>
        <end position="334"/>
    </location>
</feature>
<evidence type="ECO:0000313" key="8">
    <source>
        <dbReference type="EMBL" id="MEQ2370849.1"/>
    </source>
</evidence>
<dbReference type="Gene3D" id="1.50.10.10">
    <property type="match status" value="1"/>
</dbReference>
<dbReference type="Gene3D" id="2.60.40.10">
    <property type="entry name" value="Immunoglobulins"/>
    <property type="match status" value="1"/>
</dbReference>
<evidence type="ECO:0000259" key="4">
    <source>
        <dbReference type="Pfam" id="PF05592"/>
    </source>
</evidence>
<dbReference type="Gene3D" id="2.60.120.260">
    <property type="entry name" value="Galactose-binding domain-like"/>
    <property type="match status" value="2"/>
</dbReference>
<dbReference type="EC" id="3.2.1.40" evidence="2"/>
<dbReference type="EMBL" id="JBBMEJ010000008">
    <property type="protein sequence ID" value="MEQ2370849.1"/>
    <property type="molecule type" value="Genomic_DNA"/>
</dbReference>
<dbReference type="SUPFAM" id="SSF48208">
    <property type="entry name" value="Six-hairpin glycosidases"/>
    <property type="match status" value="1"/>
</dbReference>
<evidence type="ECO:0000313" key="9">
    <source>
        <dbReference type="Proteomes" id="UP001473063"/>
    </source>
</evidence>
<dbReference type="InterPro" id="IPR013783">
    <property type="entry name" value="Ig-like_fold"/>
</dbReference>
<feature type="domain" description="Alpha-L-rhamnosidase six-hairpin glycosidase" evidence="6">
    <location>
        <begin position="451"/>
        <end position="823"/>
    </location>
</feature>
<dbReference type="PANTHER" id="PTHR33307:SF6">
    <property type="entry name" value="ALPHA-RHAMNOSIDASE (EUROFUNG)-RELATED"/>
    <property type="match status" value="1"/>
</dbReference>
<dbReference type="Pfam" id="PF08531">
    <property type="entry name" value="Bac_rhamnosid_N"/>
    <property type="match status" value="1"/>
</dbReference>
<name>A0ABV1BDY9_9FIRM</name>
<dbReference type="InterPro" id="IPR035396">
    <property type="entry name" value="Bac_rhamnosid6H"/>
</dbReference>
<evidence type="ECO:0000256" key="2">
    <source>
        <dbReference type="ARBA" id="ARBA00012652"/>
    </source>
</evidence>
<dbReference type="Pfam" id="PF05592">
    <property type="entry name" value="Bac_rhamnosid"/>
    <property type="match status" value="1"/>
</dbReference>
<evidence type="ECO:0000259" key="6">
    <source>
        <dbReference type="Pfam" id="PF17389"/>
    </source>
</evidence>
<dbReference type="GO" id="GO:0016787">
    <property type="term" value="F:hydrolase activity"/>
    <property type="evidence" value="ECO:0007669"/>
    <property type="project" value="UniProtKB-KW"/>
</dbReference>
<sequence length="904" mass="103221">MYTLNTLYITELTTEHLHQPLGIDCVSPRFGWKLKGNGKNVKQLAYQLRICALDGEKELLICDTGEKETDQSIEVQVDDFEAKPMTTYRVYLKVWDNKERTAEYTGGFETGRMNIPFRSSWIEPCQEPTPSSFEEEREGDGVRVEEGGRDFHEFRPVQYIRIPVYAKKDMKRARIYATAHGLYRLEINGVRPDDREFAPENTAYHKLMYYQTYDITKFLKPGENIIGVMLGDGWWTGRVGTTGDCCQYGDTIGLLMDGRIEYMDGTVTDFSGEEGVSATGPILFSDLFVGEKYDAKQEIEGWSTVNFDDSGWQPVLKKDYKKDHLVGQFMAPVRPLQVFTPKSVITTPKGETVLDVGQIVAGHLAFTVTSEAGRNIVLEHSEVLDEKGNFYNNILNTNKEQTIWYRTKAGTQSYRPVFTYHGFRYVKITGWPGSISVDQFKVYTFASEMEDLGYFHTSDERINQLESNIWWSQVANTISIPTDCPQREKAGWTGDIMAFAPTLCFKRNADAFLTGWMANVRAEQMEHGEIPMIVPYLKAYATFLRDNLNADTSCGWGDAVLRVPLSVYEAYGDRRILEENYEAMKKWLSYIEDRAANHHPEEYDTYTDQQKEHDRYLWSTDFHFGDWLVPSMVLGNPDAMAMNNTAYATMRYVAPAYFAYSTLLMKKVAEILNRDSDAAYYSALYEKIKEAYIAEYVREDGTMEANLQGIYVITLKMGLVSDNIRPKMVEQLCRMIHENGDKLDTGFLSVLFLMDVLCDNGRSDVAYKLLYQTGCPGWLYEVLHNGTTMWESWGATGEDGTVSTYSYNHYAFGCIGEWMYRHIGGLNIVEPGYKRMRIEPHFDCGLDFAEVSEETPYGKVSVSWHMCNGQTAVHIVVPVNTTAEICLKDQIKEVTGSGTYDYIL</sequence>
<comment type="catalytic activity">
    <reaction evidence="1">
        <text>Hydrolysis of terminal non-reducing alpha-L-rhamnose residues in alpha-L-rhamnosides.</text>
        <dbReference type="EC" id="3.2.1.40"/>
    </reaction>
</comment>
<dbReference type="PIRSF" id="PIRSF010631">
    <property type="entry name" value="A-rhamnsds"/>
    <property type="match status" value="1"/>
</dbReference>
<feature type="domain" description="Alpha-L-rhamnosidase C-terminal" evidence="7">
    <location>
        <begin position="825"/>
        <end position="894"/>
    </location>
</feature>
<proteinExistence type="predicted"/>
<dbReference type="InterPro" id="IPR016007">
    <property type="entry name" value="Alpha_rhamnosid"/>
</dbReference>
<evidence type="ECO:0000259" key="5">
    <source>
        <dbReference type="Pfam" id="PF08531"/>
    </source>
</evidence>
<dbReference type="InterPro" id="IPR012341">
    <property type="entry name" value="6hp_glycosidase-like_sf"/>
</dbReference>
<dbReference type="RefSeq" id="WP_349056605.1">
    <property type="nucleotide sequence ID" value="NZ_JBBMEJ010000008.1"/>
</dbReference>
<dbReference type="Pfam" id="PF17389">
    <property type="entry name" value="Bac_rhamnosid6H"/>
    <property type="match status" value="1"/>
</dbReference>
<dbReference type="InterPro" id="IPR035398">
    <property type="entry name" value="Bac_rhamnosid_C"/>
</dbReference>
<gene>
    <name evidence="8" type="ORF">WMO28_07820</name>
</gene>
<dbReference type="PANTHER" id="PTHR33307">
    <property type="entry name" value="ALPHA-RHAMNOSIDASE (EUROFUNG)"/>
    <property type="match status" value="1"/>
</dbReference>
<feature type="domain" description="Alpha-L-rhamnosidase concanavalin-like" evidence="4">
    <location>
        <begin position="346"/>
        <end position="441"/>
    </location>
</feature>
<dbReference type="Pfam" id="PF17390">
    <property type="entry name" value="Bac_rhamnosid_C"/>
    <property type="match status" value="1"/>
</dbReference>
<comment type="caution">
    <text evidence="8">The sequence shown here is derived from an EMBL/GenBank/DDBJ whole genome shotgun (WGS) entry which is preliminary data.</text>
</comment>
<keyword evidence="3 8" id="KW-0378">Hydrolase</keyword>
<accession>A0ABV1BDY9</accession>
<protein>
    <recommendedName>
        <fullName evidence="2">alpha-L-rhamnosidase</fullName>
        <ecNumber evidence="2">3.2.1.40</ecNumber>
    </recommendedName>
</protein>
<dbReference type="Gene3D" id="2.60.420.10">
    <property type="entry name" value="Maltose phosphorylase, domain 3"/>
    <property type="match status" value="1"/>
</dbReference>
<dbReference type="Pfam" id="PF25788">
    <property type="entry name" value="Ig_Rha78A_N"/>
    <property type="match status" value="1"/>
</dbReference>